<accession>A0A285VRG4</accession>
<organism evidence="1 2">
    <name type="scientific">Ornithinimicrobium cerasi</name>
    <dbReference type="NCBI Taxonomy" id="2248773"/>
    <lineage>
        <taxon>Bacteria</taxon>
        <taxon>Bacillati</taxon>
        <taxon>Actinomycetota</taxon>
        <taxon>Actinomycetes</taxon>
        <taxon>Micrococcales</taxon>
        <taxon>Ornithinimicrobiaceae</taxon>
        <taxon>Ornithinimicrobium</taxon>
    </lineage>
</organism>
<dbReference type="Proteomes" id="UP000219688">
    <property type="component" value="Unassembled WGS sequence"/>
</dbReference>
<protein>
    <submittedName>
        <fullName evidence="1">Uncharacterized protein</fullName>
    </submittedName>
</protein>
<dbReference type="AlphaFoldDB" id="A0A285VRG4"/>
<sequence>MSTRPAHRSLLRGLVDDAAVFPPGDAPVPRAWAEHLALRAGRYGDLLGPLLIGAPGATSLVDAADADPPVDDLETGEATGTEPVRVGVVARAGTPVEDLLDAVATLDRSPHLAVASVELPHDGAGRWRQALGLGLPVAVEVPRDPAAQAAALGDLAAATADGHPRVLAKLRTQSTPAAPVPSPRELADFLEGVRRHDLPFKLTGGLHHAVAGEADRPGGGREFQHGVLNVLLASHYLDDHRLPLPSLEAVLASEDADGLAALALGLEGGDVAALRSRFVSFGCCCVTDPLDELARLGVLPA</sequence>
<dbReference type="RefSeq" id="WP_141401445.1">
    <property type="nucleotide sequence ID" value="NZ_OBQK01000004.1"/>
</dbReference>
<reference evidence="2" key="1">
    <citation type="submission" date="2017-08" db="EMBL/GenBank/DDBJ databases">
        <authorList>
            <person name="Varghese N."/>
            <person name="Submissions S."/>
        </authorList>
    </citation>
    <scope>NUCLEOTIDE SEQUENCE [LARGE SCALE GENOMIC DNA]</scope>
    <source>
        <strain evidence="2">USBA17B2</strain>
    </source>
</reference>
<keyword evidence="2" id="KW-1185">Reference proteome</keyword>
<gene>
    <name evidence="1" type="ORF">SAMN05421879_104260</name>
</gene>
<name>A0A285VRG4_9MICO</name>
<dbReference type="EMBL" id="OBQK01000004">
    <property type="protein sequence ID" value="SOC55201.1"/>
    <property type="molecule type" value="Genomic_DNA"/>
</dbReference>
<proteinExistence type="predicted"/>
<evidence type="ECO:0000313" key="2">
    <source>
        <dbReference type="Proteomes" id="UP000219688"/>
    </source>
</evidence>
<evidence type="ECO:0000313" key="1">
    <source>
        <dbReference type="EMBL" id="SOC55201.1"/>
    </source>
</evidence>